<proteinExistence type="predicted"/>
<accession>A0ABQ8G033</accession>
<evidence type="ECO:0000256" key="1">
    <source>
        <dbReference type="SAM" id="MobiDB-lite"/>
    </source>
</evidence>
<dbReference type="EMBL" id="JAGTJR010000031">
    <property type="protein sequence ID" value="KAH7038989.1"/>
    <property type="molecule type" value="Genomic_DNA"/>
</dbReference>
<reference evidence="2 3" key="1">
    <citation type="journal article" date="2021" name="Nat. Commun.">
        <title>Genetic determinants of endophytism in the Arabidopsis root mycobiome.</title>
        <authorList>
            <person name="Mesny F."/>
            <person name="Miyauchi S."/>
            <person name="Thiergart T."/>
            <person name="Pickel B."/>
            <person name="Atanasova L."/>
            <person name="Karlsson M."/>
            <person name="Huettel B."/>
            <person name="Barry K.W."/>
            <person name="Haridas S."/>
            <person name="Chen C."/>
            <person name="Bauer D."/>
            <person name="Andreopoulos W."/>
            <person name="Pangilinan J."/>
            <person name="LaButti K."/>
            <person name="Riley R."/>
            <person name="Lipzen A."/>
            <person name="Clum A."/>
            <person name="Drula E."/>
            <person name="Henrissat B."/>
            <person name="Kohler A."/>
            <person name="Grigoriev I.V."/>
            <person name="Martin F.M."/>
            <person name="Hacquard S."/>
        </authorList>
    </citation>
    <scope>NUCLEOTIDE SEQUENCE [LARGE SCALE GENOMIC DNA]</scope>
    <source>
        <strain evidence="2 3">MPI-SDFR-AT-0080</strain>
    </source>
</reference>
<gene>
    <name evidence="2" type="ORF">B0J12DRAFT_250613</name>
</gene>
<dbReference type="Gene3D" id="1.10.287.1490">
    <property type="match status" value="1"/>
</dbReference>
<evidence type="ECO:0000313" key="3">
    <source>
        <dbReference type="Proteomes" id="UP000774617"/>
    </source>
</evidence>
<sequence length="425" mass="46426">MVTNRRTTTPPEICELLRPSAYMCHIGFSTPWRRSRGPEHAEVTERNTGAISVAVSTFHPQPSIHPPIHHTQPSTSSSPLSRQQVVNAIMESTRLAAVSNATAVLQCSARDATIVIGQRDSSSSACRLGMDVCLSPPTAFICFRVPLALQPFTRTSYIYVYVRPEHMTHLSAGDYDGNSLADPVKRAFLQRTAPDCIQLTRLEFDLAEPALFVGPSERPAPKDRKARAIMEDLRSLSRATHLTVFASSTTLSQPLLAALRARASTGDNSAAALNFKRLYGGAGGHVIQWQDPLAEASSSPPLYDELGPPPPSPKKSAWKATGPSSSAGKKRVRNMSDDDDDGSNRVSLRDEMSSLRTQIRRLESRLALVPAPLDSPREQLDALTRKVDVLEARVAALEASLPAQRESLHRELAALINDRFDALQQ</sequence>
<feature type="region of interest" description="Disordered" evidence="1">
    <location>
        <begin position="297"/>
        <end position="352"/>
    </location>
</feature>
<comment type="caution">
    <text evidence="2">The sequence shown here is derived from an EMBL/GenBank/DDBJ whole genome shotgun (WGS) entry which is preliminary data.</text>
</comment>
<protein>
    <submittedName>
        <fullName evidence="2">Uncharacterized protein</fullName>
    </submittedName>
</protein>
<dbReference type="Proteomes" id="UP000774617">
    <property type="component" value="Unassembled WGS sequence"/>
</dbReference>
<name>A0ABQ8G033_9PEZI</name>
<evidence type="ECO:0000313" key="2">
    <source>
        <dbReference type="EMBL" id="KAH7038989.1"/>
    </source>
</evidence>
<organism evidence="2 3">
    <name type="scientific">Macrophomina phaseolina</name>
    <dbReference type="NCBI Taxonomy" id="35725"/>
    <lineage>
        <taxon>Eukaryota</taxon>
        <taxon>Fungi</taxon>
        <taxon>Dikarya</taxon>
        <taxon>Ascomycota</taxon>
        <taxon>Pezizomycotina</taxon>
        <taxon>Dothideomycetes</taxon>
        <taxon>Dothideomycetes incertae sedis</taxon>
        <taxon>Botryosphaeriales</taxon>
        <taxon>Botryosphaeriaceae</taxon>
        <taxon>Macrophomina</taxon>
    </lineage>
</organism>
<keyword evidence="3" id="KW-1185">Reference proteome</keyword>